<dbReference type="InterPro" id="IPR016166">
    <property type="entry name" value="FAD-bd_PCMH"/>
</dbReference>
<dbReference type="SUPFAM" id="SSF55103">
    <property type="entry name" value="FAD-linked oxidases, C-terminal domain"/>
    <property type="match status" value="1"/>
</dbReference>
<dbReference type="PANTHER" id="PTHR11748:SF111">
    <property type="entry name" value="D-LACTATE DEHYDROGENASE, MITOCHONDRIAL-RELATED"/>
    <property type="match status" value="1"/>
</dbReference>
<evidence type="ECO:0000256" key="7">
    <source>
        <dbReference type="ARBA" id="ARBA00038897"/>
    </source>
</evidence>
<dbReference type="InterPro" id="IPR016164">
    <property type="entry name" value="FAD-linked_Oxase-like_C"/>
</dbReference>
<reference evidence="10" key="1">
    <citation type="submission" date="2020-02" db="EMBL/GenBank/DDBJ databases">
        <authorList>
            <person name="Meier V. D."/>
        </authorList>
    </citation>
    <scope>NUCLEOTIDE SEQUENCE</scope>
    <source>
        <strain evidence="10">AVDCRST_MAG88</strain>
    </source>
</reference>
<comment type="cofactor">
    <cofactor evidence="1">
        <name>FAD</name>
        <dbReference type="ChEBI" id="CHEBI:57692"/>
    </cofactor>
</comment>
<evidence type="ECO:0000259" key="9">
    <source>
        <dbReference type="PROSITE" id="PS51387"/>
    </source>
</evidence>
<dbReference type="Pfam" id="PF02913">
    <property type="entry name" value="FAD-oxidase_C"/>
    <property type="match status" value="1"/>
</dbReference>
<name>A0A6J4UM02_9BACT</name>
<evidence type="ECO:0000256" key="6">
    <source>
        <dbReference type="ARBA" id="ARBA00023002"/>
    </source>
</evidence>
<evidence type="ECO:0000256" key="2">
    <source>
        <dbReference type="ARBA" id="ARBA00008000"/>
    </source>
</evidence>
<dbReference type="EC" id="1.1.2.4" evidence="7"/>
<sequence length="559" mass="59007">MRNDDGVETPDTPARAPVEVATPQAVPTRQPTPPDSSVPIPHSALRTPHSLAADLRALLRDSQIVAAPAELRTFAYDASFMTQLAPQAPDVAVIAGSEDDVCALMRYAAERGIPVTPRGAASGQAAGSVALEGGIVLSLNALNRVLEIDVPNLQAFCEPGVVHAQLNQQLLPHKLVFPPDPGSSRMATVGGMASTNAHGMRAVKYGPTGAWVLGLHVVLPDGRLIETGSVGSRAKQSSAGLELTKLFVGAEGTLGVITRLRLKLMTIPPARAIVTASFDELEGAGRAVQAVFGAGVSPSAIEILDERCIQAINLYRPAMGLPPVEALLLFEVDGNPPGVRWDAELVAEVVRPLACAVEWSDEPGRIAALWEARSLVGAAIGALRPGANRAYCGEDLCVPVARMPETLRAIQDISARYRIPIATYGHIGGGGLHPGHLIDARDLDEVRRVLIVADEIHDLALRMGGTVTGEHGVGAVRAPYMRREHGLALDTMRDIKRALDPRGIMNPGKIFAPQPPTGAEPPLPDRAGEEPLDEARQIAVAEPAEVPRGPRLSTPSLEV</sequence>
<evidence type="ECO:0000256" key="3">
    <source>
        <dbReference type="ARBA" id="ARBA00022630"/>
    </source>
</evidence>
<evidence type="ECO:0000256" key="1">
    <source>
        <dbReference type="ARBA" id="ARBA00001974"/>
    </source>
</evidence>
<gene>
    <name evidence="10" type="ORF">AVDCRST_MAG88-1009</name>
</gene>
<dbReference type="Gene3D" id="1.10.45.10">
    <property type="entry name" value="Vanillyl-alcohol Oxidase, Chain A, domain 4"/>
    <property type="match status" value="1"/>
</dbReference>
<evidence type="ECO:0000256" key="8">
    <source>
        <dbReference type="SAM" id="MobiDB-lite"/>
    </source>
</evidence>
<dbReference type="SUPFAM" id="SSF56176">
    <property type="entry name" value="FAD-binding/transporter-associated domain-like"/>
    <property type="match status" value="1"/>
</dbReference>
<feature type="compositionally biased region" description="Pro residues" evidence="8">
    <location>
        <begin position="513"/>
        <end position="524"/>
    </location>
</feature>
<dbReference type="FunFam" id="1.10.45.10:FF:000001">
    <property type="entry name" value="D-lactate dehydrogenase mitochondrial"/>
    <property type="match status" value="1"/>
</dbReference>
<organism evidence="10">
    <name type="scientific">uncultured Thermomicrobiales bacterium</name>
    <dbReference type="NCBI Taxonomy" id="1645740"/>
    <lineage>
        <taxon>Bacteria</taxon>
        <taxon>Pseudomonadati</taxon>
        <taxon>Thermomicrobiota</taxon>
        <taxon>Thermomicrobia</taxon>
        <taxon>Thermomicrobiales</taxon>
        <taxon>environmental samples</taxon>
    </lineage>
</organism>
<accession>A0A6J4UM02</accession>
<dbReference type="PANTHER" id="PTHR11748">
    <property type="entry name" value="D-LACTATE DEHYDROGENASE"/>
    <property type="match status" value="1"/>
</dbReference>
<dbReference type="InterPro" id="IPR036318">
    <property type="entry name" value="FAD-bd_PCMH-like_sf"/>
</dbReference>
<keyword evidence="5" id="KW-0809">Transit peptide</keyword>
<evidence type="ECO:0000256" key="5">
    <source>
        <dbReference type="ARBA" id="ARBA00022946"/>
    </source>
</evidence>
<dbReference type="Gene3D" id="3.30.70.2740">
    <property type="match status" value="1"/>
</dbReference>
<dbReference type="Gene3D" id="3.30.465.10">
    <property type="match status" value="1"/>
</dbReference>
<dbReference type="PROSITE" id="PS51387">
    <property type="entry name" value="FAD_PCMH"/>
    <property type="match status" value="1"/>
</dbReference>
<feature type="compositionally biased region" description="Basic and acidic residues" evidence="8">
    <location>
        <begin position="526"/>
        <end position="536"/>
    </location>
</feature>
<dbReference type="GO" id="GO:0071949">
    <property type="term" value="F:FAD binding"/>
    <property type="evidence" value="ECO:0007669"/>
    <property type="project" value="InterPro"/>
</dbReference>
<evidence type="ECO:0000313" key="10">
    <source>
        <dbReference type="EMBL" id="CAA9554602.1"/>
    </source>
</evidence>
<dbReference type="GO" id="GO:1903457">
    <property type="term" value="P:lactate catabolic process"/>
    <property type="evidence" value="ECO:0007669"/>
    <property type="project" value="TreeGrafter"/>
</dbReference>
<dbReference type="Pfam" id="PF01565">
    <property type="entry name" value="FAD_binding_4"/>
    <property type="match status" value="1"/>
</dbReference>
<protein>
    <recommendedName>
        <fullName evidence="7">D-lactate dehydrogenase (cytochrome)</fullName>
        <ecNumber evidence="7">1.1.2.4</ecNumber>
    </recommendedName>
</protein>
<feature type="domain" description="FAD-binding PCMH-type" evidence="9">
    <location>
        <begin position="84"/>
        <end position="267"/>
    </location>
</feature>
<comment type="similarity">
    <text evidence="2">Belongs to the FAD-binding oxidoreductase/transferase type 4 family.</text>
</comment>
<feature type="region of interest" description="Disordered" evidence="8">
    <location>
        <begin position="504"/>
        <end position="559"/>
    </location>
</feature>
<dbReference type="InterPro" id="IPR016169">
    <property type="entry name" value="FAD-bd_PCMH_sub2"/>
</dbReference>
<dbReference type="EMBL" id="CADCWM010000348">
    <property type="protein sequence ID" value="CAA9554602.1"/>
    <property type="molecule type" value="Genomic_DNA"/>
</dbReference>
<dbReference type="AlphaFoldDB" id="A0A6J4UM02"/>
<keyword evidence="6 10" id="KW-0560">Oxidoreductase</keyword>
<dbReference type="InterPro" id="IPR016171">
    <property type="entry name" value="Vanillyl_alc_oxidase_C-sub2"/>
</dbReference>
<evidence type="ECO:0000256" key="4">
    <source>
        <dbReference type="ARBA" id="ARBA00022827"/>
    </source>
</evidence>
<feature type="region of interest" description="Disordered" evidence="8">
    <location>
        <begin position="1"/>
        <end position="42"/>
    </location>
</feature>
<dbReference type="GO" id="GO:0004458">
    <property type="term" value="F:D-lactate dehydrogenase (cytochrome) activity"/>
    <property type="evidence" value="ECO:0007669"/>
    <property type="project" value="UniProtKB-EC"/>
</dbReference>
<keyword evidence="4" id="KW-0274">FAD</keyword>
<dbReference type="InterPro" id="IPR006094">
    <property type="entry name" value="Oxid_FAD_bind_N"/>
</dbReference>
<dbReference type="GO" id="GO:0008720">
    <property type="term" value="F:D-lactate dehydrogenase (NAD+) activity"/>
    <property type="evidence" value="ECO:0007669"/>
    <property type="project" value="TreeGrafter"/>
</dbReference>
<keyword evidence="3" id="KW-0285">Flavoprotein</keyword>
<proteinExistence type="inferred from homology"/>
<dbReference type="InterPro" id="IPR004113">
    <property type="entry name" value="FAD-bd_oxidored_4_C"/>
</dbReference>